<keyword evidence="1" id="KW-0472">Membrane</keyword>
<feature type="transmembrane region" description="Helical" evidence="1">
    <location>
        <begin position="157"/>
        <end position="177"/>
    </location>
</feature>
<organism evidence="2">
    <name type="scientific">marine metagenome</name>
    <dbReference type="NCBI Taxonomy" id="408172"/>
    <lineage>
        <taxon>unclassified sequences</taxon>
        <taxon>metagenomes</taxon>
        <taxon>ecological metagenomes</taxon>
    </lineage>
</organism>
<keyword evidence="1" id="KW-1133">Transmembrane helix</keyword>
<evidence type="ECO:0000256" key="1">
    <source>
        <dbReference type="SAM" id="Phobius"/>
    </source>
</evidence>
<protein>
    <submittedName>
        <fullName evidence="2">Uncharacterized protein</fullName>
    </submittedName>
</protein>
<proteinExistence type="predicted"/>
<keyword evidence="1" id="KW-0812">Transmembrane</keyword>
<sequence>MELKMQTSLFLILGAIVSMVGWMFIYPADGDGSASAADNAAALMGDPGLAKVGMLLGFGGMGAMMMGFLNIARKMAAGTGLGAAFANVSGVFSLALIVVMTFLVGVEWAVVEASSAEIGTALMQISSASETSFMVCVGLLLLTLGIGIIVEKNYHVIIGGVAAIIGVTFLIGIVGGAADLFGFIGWIGMLLTAIALGVQTLRSQS</sequence>
<feature type="transmembrane region" description="Helical" evidence="1">
    <location>
        <begin position="183"/>
        <end position="201"/>
    </location>
</feature>
<name>A0A381UVF0_9ZZZZ</name>
<feature type="transmembrane region" description="Helical" evidence="1">
    <location>
        <begin position="52"/>
        <end position="72"/>
    </location>
</feature>
<dbReference type="EMBL" id="UINC01007220">
    <property type="protein sequence ID" value="SVA32105.1"/>
    <property type="molecule type" value="Genomic_DNA"/>
</dbReference>
<dbReference type="AlphaFoldDB" id="A0A381UVF0"/>
<gene>
    <name evidence="2" type="ORF">METZ01_LOCUS84959</name>
</gene>
<reference evidence="2" key="1">
    <citation type="submission" date="2018-05" db="EMBL/GenBank/DDBJ databases">
        <authorList>
            <person name="Lanie J.A."/>
            <person name="Ng W.-L."/>
            <person name="Kazmierczak K.M."/>
            <person name="Andrzejewski T.M."/>
            <person name="Davidsen T.M."/>
            <person name="Wayne K.J."/>
            <person name="Tettelin H."/>
            <person name="Glass J.I."/>
            <person name="Rusch D."/>
            <person name="Podicherti R."/>
            <person name="Tsui H.-C.T."/>
            <person name="Winkler M.E."/>
        </authorList>
    </citation>
    <scope>NUCLEOTIDE SEQUENCE</scope>
</reference>
<feature type="transmembrane region" description="Helical" evidence="1">
    <location>
        <begin position="131"/>
        <end position="150"/>
    </location>
</feature>
<feature type="transmembrane region" description="Helical" evidence="1">
    <location>
        <begin position="84"/>
        <end position="111"/>
    </location>
</feature>
<evidence type="ECO:0000313" key="2">
    <source>
        <dbReference type="EMBL" id="SVA32105.1"/>
    </source>
</evidence>
<accession>A0A381UVF0</accession>